<dbReference type="Proteomes" id="UP000486602">
    <property type="component" value="Unassembled WGS sequence"/>
</dbReference>
<evidence type="ECO:0000256" key="1">
    <source>
        <dbReference type="SAM" id="SignalP"/>
    </source>
</evidence>
<evidence type="ECO:0000313" key="3">
    <source>
        <dbReference type="Proteomes" id="UP000486602"/>
    </source>
</evidence>
<accession>A0A7K3WTX0</accession>
<name>A0A7K3WTX0_9FLAO</name>
<proteinExistence type="predicted"/>
<protein>
    <submittedName>
        <fullName evidence="2">Uncharacterized protein</fullName>
    </submittedName>
</protein>
<evidence type="ECO:0000313" key="2">
    <source>
        <dbReference type="EMBL" id="NEN25129.1"/>
    </source>
</evidence>
<feature type="chain" id="PRO_5029550007" evidence="1">
    <location>
        <begin position="22"/>
        <end position="885"/>
    </location>
</feature>
<feature type="signal peptide" evidence="1">
    <location>
        <begin position="1"/>
        <end position="21"/>
    </location>
</feature>
<organism evidence="2 3">
    <name type="scientific">Cryomorpha ignava</name>
    <dbReference type="NCBI Taxonomy" id="101383"/>
    <lineage>
        <taxon>Bacteria</taxon>
        <taxon>Pseudomonadati</taxon>
        <taxon>Bacteroidota</taxon>
        <taxon>Flavobacteriia</taxon>
        <taxon>Flavobacteriales</taxon>
        <taxon>Cryomorphaceae</taxon>
        <taxon>Cryomorpha</taxon>
    </lineage>
</organism>
<keyword evidence="3" id="KW-1185">Reference proteome</keyword>
<sequence length="885" mass="94170">MNKTIIIFSFLTFLFAGRLSAQAPAHINYQAALRNTETGVELSNQQVFMVVKFLDGGPGGEIVYQEEHDNVNTSLYGIINIQLGNGNPVQGNFSAIPWESGDIWLDLEVDAGKGLQSIGTTKFSSVPYALYAADAPQAEPDGDGDSTNEIQDLIFSDNVLTISNNNSASTIDLSGYVNTPDDDSDPTNEIQDISLTGNTLRITGNTQATDIDLSPYVNVPDADSDPANELITAFEYNPVTAIISIIEGGDTLTQDLSTLAGGGGPDADADPTNEIQDLSLSGNILKITGNLTATNINLSPYVNVPNLDNDPANEIQDLSFTGGTLKITGNSSATNIDLSGFTNVPNLDNDPANEIQDLVLTGNNLKISGNSSATDINLGAYRQDLSLTGNTLKITGNPSATNINLSPYVNVPNLDNDPANEIQDLNLTGTTLKITGNSSATNIDLSGFTNVPNLDNNPTNEIQDLNLTGTTLKITGNSSATNIDLSTYKNVPNLDNNPTNEIQDLNLTGTTLKITGNSSATNIDLSTYKNVPNLDNDPANEIQDLSFTGGTLKITGNSSATNIDLSGFTNVPNLDNDPANEIQDLNLTGTTLKITGNSSATNIDLSTYKNVANLDNDPANEIQDLNLTGNTLKITGNLSATNIDLSPYQNQPLPQGQIFVGNTSNVATPRSVTGDLSLSDAGVVTVSGLRGIPISTTAPTDGQKLAYDSGTNTWVPVSDASVSASTKYYSVDPMDFVELNDPDGYANLNKHNGLKFFNESAPFAMLRNESIRKIGAPVHLPHGAEITEIKFYIKDSGPGIMRYSIERKQLTNYSTGNTILASGLSSAVSGNSTQTFNVNSNNVVNNQLYSYRVFVSFSVNFDEDDEDDPDDVEQVVYGIVISYTE</sequence>
<dbReference type="EMBL" id="JAAGVY010000041">
    <property type="protein sequence ID" value="NEN25129.1"/>
    <property type="molecule type" value="Genomic_DNA"/>
</dbReference>
<dbReference type="RefSeq" id="WP_163286587.1">
    <property type="nucleotide sequence ID" value="NZ_JAAGVY010000041.1"/>
</dbReference>
<gene>
    <name evidence="2" type="ORF">G3O08_16635</name>
</gene>
<keyword evidence="1" id="KW-0732">Signal</keyword>
<dbReference type="AlphaFoldDB" id="A0A7K3WTX0"/>
<reference evidence="2 3" key="1">
    <citation type="submission" date="2020-02" db="EMBL/GenBank/DDBJ databases">
        <title>Out from the shadows clarifying the taxonomy of the family Cryomorphaceae and related taxa by utilizing the GTDB taxonomic framework.</title>
        <authorList>
            <person name="Bowman J.P."/>
        </authorList>
    </citation>
    <scope>NUCLEOTIDE SEQUENCE [LARGE SCALE GENOMIC DNA]</scope>
    <source>
        <strain evidence="2 3">QSSC 1-22</strain>
    </source>
</reference>
<comment type="caution">
    <text evidence="2">The sequence shown here is derived from an EMBL/GenBank/DDBJ whole genome shotgun (WGS) entry which is preliminary data.</text>
</comment>